<comment type="caution">
    <text evidence="1">The sequence shown here is derived from an EMBL/GenBank/DDBJ whole genome shotgun (WGS) entry which is preliminary data.</text>
</comment>
<accession>T1AI82</accession>
<dbReference type="EMBL" id="AUZZ01003728">
    <property type="protein sequence ID" value="EQD56223.1"/>
    <property type="molecule type" value="Genomic_DNA"/>
</dbReference>
<proteinExistence type="predicted"/>
<name>T1AI82_9ZZZZ</name>
<organism evidence="1">
    <name type="scientific">mine drainage metagenome</name>
    <dbReference type="NCBI Taxonomy" id="410659"/>
    <lineage>
        <taxon>unclassified sequences</taxon>
        <taxon>metagenomes</taxon>
        <taxon>ecological metagenomes</taxon>
    </lineage>
</organism>
<sequence>WFESIRKSLRVSREMNSGESAREPADIAAIGNDLNASLRSITKEGEFAGGELERISRTIKNRIEDHRDELLSPVTVDGKTINV</sequence>
<feature type="non-terminal residue" evidence="1">
    <location>
        <position position="1"/>
    </location>
</feature>
<evidence type="ECO:0000313" key="1">
    <source>
        <dbReference type="EMBL" id="EQD56223.1"/>
    </source>
</evidence>
<protein>
    <submittedName>
        <fullName evidence="1">Uncharacterized protein</fullName>
    </submittedName>
</protein>
<reference evidence="1" key="1">
    <citation type="submission" date="2013-08" db="EMBL/GenBank/DDBJ databases">
        <authorList>
            <person name="Mendez C."/>
            <person name="Richter M."/>
            <person name="Ferrer M."/>
            <person name="Sanchez J."/>
        </authorList>
    </citation>
    <scope>NUCLEOTIDE SEQUENCE</scope>
</reference>
<dbReference type="AlphaFoldDB" id="T1AI82"/>
<reference evidence="1" key="2">
    <citation type="journal article" date="2014" name="ISME J.">
        <title>Microbial stratification in low pH oxic and suboxic macroscopic growths along an acid mine drainage.</title>
        <authorList>
            <person name="Mendez-Garcia C."/>
            <person name="Mesa V."/>
            <person name="Sprenger R.R."/>
            <person name="Richter M."/>
            <person name="Diez M.S."/>
            <person name="Solano J."/>
            <person name="Bargiela R."/>
            <person name="Golyshina O.V."/>
            <person name="Manteca A."/>
            <person name="Ramos J.L."/>
            <person name="Gallego J.R."/>
            <person name="Llorente I."/>
            <person name="Martins Dos Santos V.A."/>
            <person name="Jensen O.N."/>
            <person name="Pelaez A.I."/>
            <person name="Sanchez J."/>
            <person name="Ferrer M."/>
        </authorList>
    </citation>
    <scope>NUCLEOTIDE SEQUENCE</scope>
</reference>
<feature type="non-terminal residue" evidence="1">
    <location>
        <position position="83"/>
    </location>
</feature>
<gene>
    <name evidence="1" type="ORF">B2A_05366</name>
</gene>